<protein>
    <submittedName>
        <fullName evidence="1">Uncharacterized protein</fullName>
    </submittedName>
</protein>
<organism evidence="1 2">
    <name type="scientific">Schistosoma margrebowiei</name>
    <dbReference type="NCBI Taxonomy" id="48269"/>
    <lineage>
        <taxon>Eukaryota</taxon>
        <taxon>Metazoa</taxon>
        <taxon>Spiralia</taxon>
        <taxon>Lophotrochozoa</taxon>
        <taxon>Platyhelminthes</taxon>
        <taxon>Trematoda</taxon>
        <taxon>Digenea</taxon>
        <taxon>Strigeidida</taxon>
        <taxon>Schistosomatoidea</taxon>
        <taxon>Schistosomatidae</taxon>
        <taxon>Schistosoma</taxon>
    </lineage>
</organism>
<name>A0A183LWW5_9TREM</name>
<dbReference type="EMBL" id="UZAI01003552">
    <property type="protein sequence ID" value="VDO80665.1"/>
    <property type="molecule type" value="Genomic_DNA"/>
</dbReference>
<sequence>MKPPDEQFPGYLHVKLVEDVLDAKPIHCIYHSISAQRLVDATKSNDRLIVSEGLYGLEKYIKHLIADMNATYKIRENQLVNICRSLNGQLHATREAMRKVMICYTKLRTQAIQPNACINDPGPTPQELIDELSWSGRSNEDYLLNLNASIMAESTQPVK</sequence>
<keyword evidence="2" id="KW-1185">Reference proteome</keyword>
<dbReference type="AlphaFoldDB" id="A0A183LWW5"/>
<evidence type="ECO:0000313" key="2">
    <source>
        <dbReference type="Proteomes" id="UP000277204"/>
    </source>
</evidence>
<evidence type="ECO:0000313" key="1">
    <source>
        <dbReference type="EMBL" id="VDO80665.1"/>
    </source>
</evidence>
<dbReference type="Proteomes" id="UP000277204">
    <property type="component" value="Unassembled WGS sequence"/>
</dbReference>
<gene>
    <name evidence="1" type="ORF">SMRZ_LOCUS8290</name>
</gene>
<reference evidence="1 2" key="1">
    <citation type="submission" date="2018-11" db="EMBL/GenBank/DDBJ databases">
        <authorList>
            <consortium name="Pathogen Informatics"/>
        </authorList>
    </citation>
    <scope>NUCLEOTIDE SEQUENCE [LARGE SCALE GENOMIC DNA]</scope>
    <source>
        <strain evidence="1 2">Zambia</strain>
    </source>
</reference>
<proteinExistence type="predicted"/>
<accession>A0A183LWW5</accession>